<sequence length="93" mass="10673">MNLVIFLIFKSQTWHYYLFQQKVQGMGLLLIKSVLLYELVQAKNLKNCSVDGEFQFDTAWDDAIRNKKAPSLVLKAPVDIFVFPNLDAVNIGH</sequence>
<keyword evidence="2" id="KW-0808">Transferase</keyword>
<dbReference type="STRING" id="273035.SKUN_00408"/>
<dbReference type="Gene3D" id="3.40.50.10750">
    <property type="entry name" value="Isocitrate/Isopropylmalate dehydrogenase-like"/>
    <property type="match status" value="1"/>
</dbReference>
<feature type="domain" description="Phosphate acetyl/butaryl transferase" evidence="1">
    <location>
        <begin position="37"/>
        <end position="92"/>
    </location>
</feature>
<reference evidence="2 3" key="1">
    <citation type="journal article" date="2015" name="Genome Announc.">
        <title>Complete Genome Sequence of Spiroplasma kunkelii Strain CR2-3x, Causal Agent of Corn Stunt Disease in Zea mays L.</title>
        <authorList>
            <person name="Davis R.E."/>
            <person name="Shao J."/>
            <person name="Dally E.L."/>
            <person name="Zhao Y."/>
            <person name="Gasparich G.E."/>
            <person name="Gaynor B.J."/>
            <person name="Athey J.C."/>
            <person name="Harrison N.A."/>
            <person name="Donofrio N."/>
        </authorList>
    </citation>
    <scope>NUCLEOTIDE SEQUENCE [LARGE SCALE GENOMIC DNA]</scope>
    <source>
        <strain evidence="2 3">CR2-3x</strain>
    </source>
</reference>
<dbReference type="SUPFAM" id="SSF53659">
    <property type="entry name" value="Isocitrate/Isopropylmalate dehydrogenase-like"/>
    <property type="match status" value="1"/>
</dbReference>
<dbReference type="EMBL" id="CP010899">
    <property type="protein sequence ID" value="ALA97312.1"/>
    <property type="molecule type" value="Genomic_DNA"/>
</dbReference>
<proteinExistence type="predicted"/>
<dbReference type="Pfam" id="PF01515">
    <property type="entry name" value="PTA_PTB"/>
    <property type="match status" value="1"/>
</dbReference>
<dbReference type="KEGG" id="skn:SKUN_00408"/>
<protein>
    <submittedName>
        <fullName evidence="2">Putative phosphate acetyltransferase</fullName>
    </submittedName>
</protein>
<name>A0A0K2JFX7_SPIKU</name>
<keyword evidence="3" id="KW-1185">Reference proteome</keyword>
<evidence type="ECO:0000313" key="3">
    <source>
        <dbReference type="Proteomes" id="UP000062963"/>
    </source>
</evidence>
<dbReference type="InterPro" id="IPR042112">
    <property type="entry name" value="P_AcTrfase_dom2"/>
</dbReference>
<organism evidence="2 3">
    <name type="scientific">Spiroplasma kunkelii CR2-3x</name>
    <dbReference type="NCBI Taxonomy" id="273035"/>
    <lineage>
        <taxon>Bacteria</taxon>
        <taxon>Bacillati</taxon>
        <taxon>Mycoplasmatota</taxon>
        <taxon>Mollicutes</taxon>
        <taxon>Entomoplasmatales</taxon>
        <taxon>Spiroplasmataceae</taxon>
        <taxon>Spiroplasma</taxon>
    </lineage>
</organism>
<dbReference type="AlphaFoldDB" id="A0A0K2JFX7"/>
<accession>A0A0K2JFX7</accession>
<gene>
    <name evidence="2" type="ORF">SKUN_00408</name>
</gene>
<evidence type="ECO:0000259" key="1">
    <source>
        <dbReference type="Pfam" id="PF01515"/>
    </source>
</evidence>
<dbReference type="Proteomes" id="UP000062963">
    <property type="component" value="Chromosome"/>
</dbReference>
<dbReference type="GO" id="GO:0016746">
    <property type="term" value="F:acyltransferase activity"/>
    <property type="evidence" value="ECO:0007669"/>
    <property type="project" value="InterPro"/>
</dbReference>
<evidence type="ECO:0000313" key="2">
    <source>
        <dbReference type="EMBL" id="ALA97312.1"/>
    </source>
</evidence>
<dbReference type="InterPro" id="IPR002505">
    <property type="entry name" value="PTA_PTB"/>
</dbReference>